<evidence type="ECO:0000256" key="5">
    <source>
        <dbReference type="ARBA" id="ARBA00022691"/>
    </source>
</evidence>
<gene>
    <name evidence="13" type="ORF">Ciccas_000400</name>
</gene>
<evidence type="ECO:0000256" key="6">
    <source>
        <dbReference type="ARBA" id="ARBA00022884"/>
    </source>
</evidence>
<dbReference type="InterPro" id="IPR029063">
    <property type="entry name" value="SAM-dependent_MTases_sf"/>
</dbReference>
<evidence type="ECO:0000256" key="3">
    <source>
        <dbReference type="ARBA" id="ARBA00022603"/>
    </source>
</evidence>
<evidence type="ECO:0000313" key="13">
    <source>
        <dbReference type="EMBL" id="KAL3320915.1"/>
    </source>
</evidence>
<dbReference type="PROSITE" id="PS51686">
    <property type="entry name" value="SAM_MT_RSMB_NOP"/>
    <property type="match status" value="1"/>
</dbReference>
<keyword evidence="4 11" id="KW-0808">Transferase</keyword>
<keyword evidence="3 11" id="KW-0489">Methyltransferase</keyword>
<dbReference type="InterPro" id="IPR001678">
    <property type="entry name" value="MeTrfase_RsmB-F_NOP2_dom"/>
</dbReference>
<evidence type="ECO:0000256" key="4">
    <source>
        <dbReference type="ARBA" id="ARBA00022679"/>
    </source>
</evidence>
<dbReference type="InterPro" id="IPR049560">
    <property type="entry name" value="MeTrfase_RsmB-F_NOP2_cat"/>
</dbReference>
<evidence type="ECO:0000256" key="9">
    <source>
        <dbReference type="ARBA" id="ARBA00042050"/>
    </source>
</evidence>
<dbReference type="Gene3D" id="6.20.240.40">
    <property type="match status" value="1"/>
</dbReference>
<dbReference type="GO" id="GO:0006364">
    <property type="term" value="P:rRNA processing"/>
    <property type="evidence" value="ECO:0007669"/>
    <property type="project" value="UniProtKB-KW"/>
</dbReference>
<evidence type="ECO:0000256" key="8">
    <source>
        <dbReference type="ARBA" id="ARBA00023128"/>
    </source>
</evidence>
<evidence type="ECO:0000256" key="2">
    <source>
        <dbReference type="ARBA" id="ARBA00022552"/>
    </source>
</evidence>
<comment type="subcellular location">
    <subcellularLocation>
        <location evidence="1">Mitochondrion</location>
    </subcellularLocation>
</comment>
<organism evidence="13 14">
    <name type="scientific">Cichlidogyrus casuarinus</name>
    <dbReference type="NCBI Taxonomy" id="1844966"/>
    <lineage>
        <taxon>Eukaryota</taxon>
        <taxon>Metazoa</taxon>
        <taxon>Spiralia</taxon>
        <taxon>Lophotrochozoa</taxon>
        <taxon>Platyhelminthes</taxon>
        <taxon>Monogenea</taxon>
        <taxon>Monopisthocotylea</taxon>
        <taxon>Dactylogyridea</taxon>
        <taxon>Ancyrocephalidae</taxon>
        <taxon>Cichlidogyrus</taxon>
    </lineage>
</organism>
<keyword evidence="5 11" id="KW-0949">S-adenosyl-L-methionine</keyword>
<reference evidence="13 14" key="1">
    <citation type="submission" date="2024-11" db="EMBL/GenBank/DDBJ databases">
        <title>Adaptive evolution of stress response genes in parasites aligns with host niche diversity.</title>
        <authorList>
            <person name="Hahn C."/>
            <person name="Resl P."/>
        </authorList>
    </citation>
    <scope>NUCLEOTIDE SEQUENCE [LARGE SCALE GENOMIC DNA]</scope>
    <source>
        <strain evidence="13">EGGRZ-B1_66</strain>
        <tissue evidence="13">Body</tissue>
    </source>
</reference>
<dbReference type="GO" id="GO:0005739">
    <property type="term" value="C:mitochondrion"/>
    <property type="evidence" value="ECO:0007669"/>
    <property type="project" value="UniProtKB-SubCell"/>
</dbReference>
<dbReference type="Pfam" id="PF01189">
    <property type="entry name" value="Methyltr_RsmB-F"/>
    <property type="match status" value="1"/>
</dbReference>
<dbReference type="EMBL" id="JBJKFK010000021">
    <property type="protein sequence ID" value="KAL3320915.1"/>
    <property type="molecule type" value="Genomic_DNA"/>
</dbReference>
<dbReference type="GO" id="GO:0032259">
    <property type="term" value="P:methylation"/>
    <property type="evidence" value="ECO:0007669"/>
    <property type="project" value="UniProtKB-KW"/>
</dbReference>
<comment type="catalytic activity">
    <reaction evidence="10">
        <text>a cytidine in rRNA + S-adenosyl-L-methionine = a 5-methylcytidine in rRNA + S-adenosyl-L-homocysteine + H(+)</text>
        <dbReference type="Rhea" id="RHEA:61484"/>
        <dbReference type="Rhea" id="RHEA-COMP:15836"/>
        <dbReference type="Rhea" id="RHEA-COMP:15837"/>
        <dbReference type="ChEBI" id="CHEBI:15378"/>
        <dbReference type="ChEBI" id="CHEBI:57856"/>
        <dbReference type="ChEBI" id="CHEBI:59789"/>
        <dbReference type="ChEBI" id="CHEBI:74483"/>
        <dbReference type="ChEBI" id="CHEBI:82748"/>
    </reaction>
</comment>
<comment type="caution">
    <text evidence="13">The sequence shown here is derived from an EMBL/GenBank/DDBJ whole genome shotgun (WGS) entry which is preliminary data.</text>
</comment>
<feature type="binding site" evidence="11">
    <location>
        <position position="321"/>
    </location>
    <ligand>
        <name>S-adenosyl-L-methionine</name>
        <dbReference type="ChEBI" id="CHEBI:59789"/>
    </ligand>
</feature>
<keyword evidence="2" id="KW-0698">rRNA processing</keyword>
<evidence type="ECO:0000256" key="11">
    <source>
        <dbReference type="PROSITE-ProRule" id="PRU01023"/>
    </source>
</evidence>
<keyword evidence="14" id="KW-1185">Reference proteome</keyword>
<dbReference type="GO" id="GO:0003723">
    <property type="term" value="F:RNA binding"/>
    <property type="evidence" value="ECO:0007669"/>
    <property type="project" value="UniProtKB-UniRule"/>
</dbReference>
<comment type="caution">
    <text evidence="11">Lacks conserved residue(s) required for the propagation of feature annotation.</text>
</comment>
<evidence type="ECO:0000313" key="14">
    <source>
        <dbReference type="Proteomes" id="UP001626550"/>
    </source>
</evidence>
<keyword evidence="7" id="KW-0809">Transit peptide</keyword>
<dbReference type="PRINTS" id="PR02008">
    <property type="entry name" value="RCMTFAMILY"/>
</dbReference>
<dbReference type="AlphaFoldDB" id="A0ABD2QNA1"/>
<name>A0ABD2QNA1_9PLAT</name>
<evidence type="ECO:0000256" key="10">
    <source>
        <dbReference type="ARBA" id="ARBA00049302"/>
    </source>
</evidence>
<feature type="binding site" evidence="11">
    <location>
        <position position="370"/>
    </location>
    <ligand>
        <name>S-adenosyl-L-methionine</name>
        <dbReference type="ChEBI" id="CHEBI:59789"/>
    </ligand>
</feature>
<evidence type="ECO:0000256" key="1">
    <source>
        <dbReference type="ARBA" id="ARBA00004173"/>
    </source>
</evidence>
<proteinExistence type="inferred from homology"/>
<dbReference type="Gene3D" id="3.40.50.150">
    <property type="entry name" value="Vaccinia Virus protein VP39"/>
    <property type="match status" value="1"/>
</dbReference>
<feature type="domain" description="SAM-dependent MTase RsmB/NOP-type" evidence="12">
    <location>
        <begin position="194"/>
        <end position="408"/>
    </location>
</feature>
<accession>A0ABD2QNA1</accession>
<dbReference type="InterPro" id="IPR023267">
    <property type="entry name" value="RCMT"/>
</dbReference>
<keyword evidence="6 11" id="KW-0694">RNA-binding</keyword>
<feature type="binding site" evidence="11">
    <location>
        <begin position="298"/>
        <end position="304"/>
    </location>
    <ligand>
        <name>S-adenosyl-L-methionine</name>
        <dbReference type="ChEBI" id="CHEBI:59789"/>
    </ligand>
</feature>
<dbReference type="Proteomes" id="UP001626550">
    <property type="component" value="Unassembled WGS sequence"/>
</dbReference>
<dbReference type="SUPFAM" id="SSF53335">
    <property type="entry name" value="S-adenosyl-L-methionine-dependent methyltransferases"/>
    <property type="match status" value="1"/>
</dbReference>
<dbReference type="PANTHER" id="PTHR22808:SF3">
    <property type="entry name" value="5-METHYLCYTOSINE RRNA METHYLTRANSFERASE NSUN4"/>
    <property type="match status" value="1"/>
</dbReference>
<keyword evidence="8" id="KW-0496">Mitochondrion</keyword>
<evidence type="ECO:0000256" key="7">
    <source>
        <dbReference type="ARBA" id="ARBA00022946"/>
    </source>
</evidence>
<dbReference type="GO" id="GO:0008168">
    <property type="term" value="F:methyltransferase activity"/>
    <property type="evidence" value="ECO:0007669"/>
    <property type="project" value="UniProtKB-KW"/>
</dbReference>
<dbReference type="PANTHER" id="PTHR22808">
    <property type="entry name" value="NCL1 YEAST -RELATED NOL1/NOP2/FMU SUN DOMAIN-CONTAINING"/>
    <property type="match status" value="1"/>
</dbReference>
<evidence type="ECO:0000259" key="12">
    <source>
        <dbReference type="PROSITE" id="PS51686"/>
    </source>
</evidence>
<protein>
    <recommendedName>
        <fullName evidence="9">NOL1/NOP2/Sun domain family member 4</fullName>
    </recommendedName>
</protein>
<comment type="similarity">
    <text evidence="11">Belongs to the class I-like SAM-binding methyltransferase superfamily. RsmB/NOP family.</text>
</comment>
<sequence length="408" mass="46002">MTRKLSFIKSRWFCAAMEKRITARDILKPVRKQDNFVSQFLAPVYTRNGWQITQRPLTETNISALHHFDSFYSPHYGVSTWSVIRAALLCPAAKVALVNSFYRTVELENSEVHEMPSNVSHPGHIDVIAALHKTWFGSKLHQNWIKAVNSSSEIQDVTDQNLDELLKKEPVSIEYERSNLSEFVQTRELISEQDFISRDSLEMLHGKTNFSQHLLTSVRIFHDLANDDLSSDVQPAFLANLQHLKVLAREPGSTPMLFDPPKRDDLTQKVQFYPLDLSSVLTVLALGLQPGQSVLDLCAAPGGKSMVMLQTMNPKRLFCCDTSEKRLERLKNVLHSHGPDLDVDSQISVHLGTPQDLAVSGELFDRVLVDVPCSTDKQAVTSDLGSLFSKGKSNERLDLPKKQEKLLL</sequence>